<dbReference type="GO" id="GO:0016651">
    <property type="term" value="F:oxidoreductase activity, acting on NAD(P)H"/>
    <property type="evidence" value="ECO:0007669"/>
    <property type="project" value="InterPro"/>
</dbReference>
<dbReference type="CDD" id="cd08249">
    <property type="entry name" value="enoyl_reductase_like"/>
    <property type="match status" value="1"/>
</dbReference>
<dbReference type="InterPro" id="IPR020843">
    <property type="entry name" value="ER"/>
</dbReference>
<dbReference type="Pfam" id="PF08240">
    <property type="entry name" value="ADH_N"/>
    <property type="match status" value="1"/>
</dbReference>
<organism evidence="2 3">
    <name type="scientific">Rhizophlyctis rosea</name>
    <dbReference type="NCBI Taxonomy" id="64517"/>
    <lineage>
        <taxon>Eukaryota</taxon>
        <taxon>Fungi</taxon>
        <taxon>Fungi incertae sedis</taxon>
        <taxon>Chytridiomycota</taxon>
        <taxon>Chytridiomycota incertae sedis</taxon>
        <taxon>Chytridiomycetes</taxon>
        <taxon>Rhizophlyctidales</taxon>
        <taxon>Rhizophlyctidaceae</taxon>
        <taxon>Rhizophlyctis</taxon>
    </lineage>
</organism>
<evidence type="ECO:0000313" key="2">
    <source>
        <dbReference type="EMBL" id="KAJ3051769.1"/>
    </source>
</evidence>
<dbReference type="InterPro" id="IPR013149">
    <property type="entry name" value="ADH-like_C"/>
</dbReference>
<comment type="caution">
    <text evidence="2">The sequence shown here is derived from an EMBL/GenBank/DDBJ whole genome shotgun (WGS) entry which is preliminary data.</text>
</comment>
<reference evidence="2" key="1">
    <citation type="submission" date="2020-05" db="EMBL/GenBank/DDBJ databases">
        <title>Phylogenomic resolution of chytrid fungi.</title>
        <authorList>
            <person name="Stajich J.E."/>
            <person name="Amses K."/>
            <person name="Simmons R."/>
            <person name="Seto K."/>
            <person name="Myers J."/>
            <person name="Bonds A."/>
            <person name="Quandt C.A."/>
            <person name="Barry K."/>
            <person name="Liu P."/>
            <person name="Grigoriev I."/>
            <person name="Longcore J.E."/>
            <person name="James T.Y."/>
        </authorList>
    </citation>
    <scope>NUCLEOTIDE SEQUENCE</scope>
    <source>
        <strain evidence="2">JEL0318</strain>
    </source>
</reference>
<evidence type="ECO:0000259" key="1">
    <source>
        <dbReference type="SMART" id="SM00829"/>
    </source>
</evidence>
<protein>
    <recommendedName>
        <fullName evidence="1">Enoyl reductase (ER) domain-containing protein</fullName>
    </recommendedName>
</protein>
<sequence>MSTHKALVLETKQGKQVVKDQPTPEPGKGDVLVRAESVALNPVDQIIASAGIFVEKYPTILGVDGAGVIETVGEGVQKYKPGDRVFFKGEIGNPPSSTFQQKVVVPADLIAKIPDQWSFDQAATLPLAALTAAVGLYDVFKLPLPNEGTAAQAGQWILVTGGSGSVGQLVIQLAKKSGLKVIATSSPHNFPLLKHLGADVTLDRSSPTYVSEVRSLTSENLTLAYDASGKEAIQATQSLSSSSPSKLVLVLPPPKGLEDAKKGKQVESTTIFAGGYDESQRGLSARVWRLLEGQRFQREGKVSGFKFVARPQETK</sequence>
<dbReference type="SUPFAM" id="SSF50129">
    <property type="entry name" value="GroES-like"/>
    <property type="match status" value="1"/>
</dbReference>
<dbReference type="PANTHER" id="PTHR45348">
    <property type="entry name" value="HYPOTHETICAL OXIDOREDUCTASE (EUROFUNG)"/>
    <property type="match status" value="1"/>
</dbReference>
<feature type="domain" description="Enoyl reductase (ER)" evidence="1">
    <location>
        <begin position="2"/>
        <end position="314"/>
    </location>
</feature>
<dbReference type="SMART" id="SM00829">
    <property type="entry name" value="PKS_ER"/>
    <property type="match status" value="1"/>
</dbReference>
<dbReference type="AlphaFoldDB" id="A0AAD5X5C3"/>
<dbReference type="Pfam" id="PF00107">
    <property type="entry name" value="ADH_zinc_N"/>
    <property type="match status" value="1"/>
</dbReference>
<dbReference type="SUPFAM" id="SSF51735">
    <property type="entry name" value="NAD(P)-binding Rossmann-fold domains"/>
    <property type="match status" value="1"/>
</dbReference>
<gene>
    <name evidence="2" type="ORF">HK097_007232</name>
</gene>
<dbReference type="Gene3D" id="3.90.180.10">
    <property type="entry name" value="Medium-chain alcohol dehydrogenases, catalytic domain"/>
    <property type="match status" value="1"/>
</dbReference>
<dbReference type="Proteomes" id="UP001212841">
    <property type="component" value="Unassembled WGS sequence"/>
</dbReference>
<dbReference type="EMBL" id="JADGJD010000361">
    <property type="protein sequence ID" value="KAJ3051769.1"/>
    <property type="molecule type" value="Genomic_DNA"/>
</dbReference>
<dbReference type="Gene3D" id="3.40.50.720">
    <property type="entry name" value="NAD(P)-binding Rossmann-like Domain"/>
    <property type="match status" value="1"/>
</dbReference>
<evidence type="ECO:0000313" key="3">
    <source>
        <dbReference type="Proteomes" id="UP001212841"/>
    </source>
</evidence>
<dbReference type="PANTHER" id="PTHR45348:SF2">
    <property type="entry name" value="ZINC-TYPE ALCOHOL DEHYDROGENASE-LIKE PROTEIN C2E1P3.01"/>
    <property type="match status" value="1"/>
</dbReference>
<dbReference type="InterPro" id="IPR036291">
    <property type="entry name" value="NAD(P)-bd_dom_sf"/>
</dbReference>
<name>A0AAD5X5C3_9FUNG</name>
<keyword evidence="3" id="KW-1185">Reference proteome</keyword>
<proteinExistence type="predicted"/>
<dbReference type="InterPro" id="IPR013154">
    <property type="entry name" value="ADH-like_N"/>
</dbReference>
<dbReference type="InterPro" id="IPR011032">
    <property type="entry name" value="GroES-like_sf"/>
</dbReference>
<accession>A0AAD5X5C3</accession>
<dbReference type="InterPro" id="IPR047122">
    <property type="entry name" value="Trans-enoyl_RdTase-like"/>
</dbReference>